<evidence type="ECO:0000256" key="1">
    <source>
        <dbReference type="ARBA" id="ARBA00009981"/>
    </source>
</evidence>
<dbReference type="NCBIfam" id="TIGR01552">
    <property type="entry name" value="phd_fam"/>
    <property type="match status" value="1"/>
</dbReference>
<gene>
    <name evidence="3" type="ORF">SAMN04488120_10196</name>
</gene>
<protein>
    <recommendedName>
        <fullName evidence="2">Antitoxin</fullName>
    </recommendedName>
</protein>
<organism evidence="3 4">
    <name type="scientific">Fontimonas thermophila</name>
    <dbReference type="NCBI Taxonomy" id="1076937"/>
    <lineage>
        <taxon>Bacteria</taxon>
        <taxon>Pseudomonadati</taxon>
        <taxon>Pseudomonadota</taxon>
        <taxon>Gammaproteobacteria</taxon>
        <taxon>Nevskiales</taxon>
        <taxon>Nevskiaceae</taxon>
        <taxon>Fontimonas</taxon>
    </lineage>
</organism>
<dbReference type="PANTHER" id="PTHR33713">
    <property type="entry name" value="ANTITOXIN YAFN-RELATED"/>
    <property type="match status" value="1"/>
</dbReference>
<sequence length="83" mass="9094">MKTVSIAQAKDTLTALVREAEEGRPVAISRRGRPVVVLLGEAEYTRLRAAAAAADFGSWLQAWRLRLPADFEGISAEELARWG</sequence>
<dbReference type="Gene3D" id="3.40.1620.10">
    <property type="entry name" value="YefM-like domain"/>
    <property type="match status" value="1"/>
</dbReference>
<evidence type="ECO:0000313" key="4">
    <source>
        <dbReference type="Proteomes" id="UP000199771"/>
    </source>
</evidence>
<dbReference type="STRING" id="1076937.SAMN04488120_10196"/>
<evidence type="ECO:0000313" key="3">
    <source>
        <dbReference type="EMBL" id="SFF23731.1"/>
    </source>
</evidence>
<dbReference type="InterPro" id="IPR006442">
    <property type="entry name" value="Antitoxin_Phd/YefM"/>
</dbReference>
<proteinExistence type="inferred from homology"/>
<comment type="similarity">
    <text evidence="1 2">Belongs to the phD/YefM antitoxin family.</text>
</comment>
<dbReference type="Proteomes" id="UP000199771">
    <property type="component" value="Unassembled WGS sequence"/>
</dbReference>
<comment type="function">
    <text evidence="2">Antitoxin component of a type II toxin-antitoxin (TA) system.</text>
</comment>
<keyword evidence="4" id="KW-1185">Reference proteome</keyword>
<dbReference type="OrthoDB" id="71688at2"/>
<reference evidence="3 4" key="1">
    <citation type="submission" date="2016-10" db="EMBL/GenBank/DDBJ databases">
        <authorList>
            <person name="de Groot N.N."/>
        </authorList>
    </citation>
    <scope>NUCLEOTIDE SEQUENCE [LARGE SCALE GENOMIC DNA]</scope>
    <source>
        <strain evidence="3 4">DSM 23609</strain>
    </source>
</reference>
<name>A0A1I2H4Y2_9GAMM</name>
<dbReference type="InterPro" id="IPR036165">
    <property type="entry name" value="YefM-like_sf"/>
</dbReference>
<dbReference type="InterPro" id="IPR051405">
    <property type="entry name" value="phD/YefM_antitoxin"/>
</dbReference>
<dbReference type="SUPFAM" id="SSF143120">
    <property type="entry name" value="YefM-like"/>
    <property type="match status" value="1"/>
</dbReference>
<evidence type="ECO:0000256" key="2">
    <source>
        <dbReference type="RuleBase" id="RU362080"/>
    </source>
</evidence>
<dbReference type="Pfam" id="PF02604">
    <property type="entry name" value="PhdYeFM_antitox"/>
    <property type="match status" value="1"/>
</dbReference>
<accession>A0A1I2H4Y2</accession>
<dbReference type="EMBL" id="FOOC01000001">
    <property type="protein sequence ID" value="SFF23731.1"/>
    <property type="molecule type" value="Genomic_DNA"/>
</dbReference>
<dbReference type="PANTHER" id="PTHR33713:SF10">
    <property type="entry name" value="ANTITOXIN YAFN"/>
    <property type="match status" value="1"/>
</dbReference>
<dbReference type="RefSeq" id="WP_091529954.1">
    <property type="nucleotide sequence ID" value="NZ_FOOC01000001.1"/>
</dbReference>
<dbReference type="AlphaFoldDB" id="A0A1I2H4Y2"/>